<feature type="non-terminal residue" evidence="2">
    <location>
        <position position="87"/>
    </location>
</feature>
<name>A0A3P5ZA52_BRACM</name>
<evidence type="ECO:0000313" key="2">
    <source>
        <dbReference type="EMBL" id="VDC77306.1"/>
    </source>
</evidence>
<sequence>MICKIGNSETASFWFDVWTPKEPLIKAIGSDGPRRLRISITASVKDACNNNIWNLPSPRSDQEITLHAFLTTIDTPTEGMVTDEYFW</sequence>
<dbReference type="Proteomes" id="UP000694005">
    <property type="component" value="Chromosome A01"/>
</dbReference>
<dbReference type="EMBL" id="LS974617">
    <property type="protein sequence ID" value="CAG7890043.1"/>
    <property type="molecule type" value="Genomic_DNA"/>
</dbReference>
<dbReference type="EMBL" id="LR031571">
    <property type="protein sequence ID" value="VDC77306.1"/>
    <property type="molecule type" value="Genomic_DNA"/>
</dbReference>
<protein>
    <submittedName>
        <fullName evidence="1">Uncharacterized protein</fullName>
    </submittedName>
</protein>
<accession>A0A3P5ZA52</accession>
<gene>
    <name evidence="2" type="ORF">BRAA01T03808Z</name>
    <name evidence="1" type="ORF">BRAPAZ1V2_A01P41190.2</name>
</gene>
<reference evidence="2" key="1">
    <citation type="submission" date="2018-11" db="EMBL/GenBank/DDBJ databases">
        <authorList>
            <consortium name="Genoscope - CEA"/>
            <person name="William W."/>
        </authorList>
    </citation>
    <scope>NUCLEOTIDE SEQUENCE</scope>
</reference>
<evidence type="ECO:0000313" key="1">
    <source>
        <dbReference type="EMBL" id="CAG7890043.1"/>
    </source>
</evidence>
<dbReference type="Gramene" id="A01p41190.2_BraZ1">
    <property type="protein sequence ID" value="A01p41190.2_BraZ1.CDS.1"/>
    <property type="gene ID" value="A01g41190.2_BraZ1"/>
</dbReference>
<dbReference type="AlphaFoldDB" id="A0A3P5ZA52"/>
<organism evidence="2">
    <name type="scientific">Brassica campestris</name>
    <name type="common">Field mustard</name>
    <dbReference type="NCBI Taxonomy" id="3711"/>
    <lineage>
        <taxon>Eukaryota</taxon>
        <taxon>Viridiplantae</taxon>
        <taxon>Streptophyta</taxon>
        <taxon>Embryophyta</taxon>
        <taxon>Tracheophyta</taxon>
        <taxon>Spermatophyta</taxon>
        <taxon>Magnoliopsida</taxon>
        <taxon>eudicotyledons</taxon>
        <taxon>Gunneridae</taxon>
        <taxon>Pentapetalae</taxon>
        <taxon>rosids</taxon>
        <taxon>malvids</taxon>
        <taxon>Brassicales</taxon>
        <taxon>Brassicaceae</taxon>
        <taxon>Brassiceae</taxon>
        <taxon>Brassica</taxon>
    </lineage>
</organism>
<proteinExistence type="predicted"/>